<gene>
    <name evidence="1" type="ORF">Plo01_62480</name>
</gene>
<proteinExistence type="predicted"/>
<accession>A0A8J3W7Q5</accession>
<name>A0A8J3W7Q5_9ACTN</name>
<evidence type="ECO:0000313" key="2">
    <source>
        <dbReference type="Proteomes" id="UP000616724"/>
    </source>
</evidence>
<dbReference type="AlphaFoldDB" id="A0A8J3W7Q5"/>
<sequence length="103" mass="11832">MAVMVNPMSEIDELHGPHAATRQANADRIVWREADRRFARIRVTRHTCECRARIFELCAAGGLGWIRLTDRLGEGKTTVLETDALPMRQAEELWWKVLFGQAR</sequence>
<comment type="caution">
    <text evidence="1">The sequence shown here is derived from an EMBL/GenBank/DDBJ whole genome shotgun (WGS) entry which is preliminary data.</text>
</comment>
<reference evidence="1 2" key="1">
    <citation type="submission" date="2021-01" db="EMBL/GenBank/DDBJ databases">
        <title>Whole genome shotgun sequence of Planobispora longispora NBRC 13918.</title>
        <authorList>
            <person name="Komaki H."/>
            <person name="Tamura T."/>
        </authorList>
    </citation>
    <scope>NUCLEOTIDE SEQUENCE [LARGE SCALE GENOMIC DNA]</scope>
    <source>
        <strain evidence="1 2">NBRC 13918</strain>
    </source>
</reference>
<organism evidence="1 2">
    <name type="scientific">Planobispora longispora</name>
    <dbReference type="NCBI Taxonomy" id="28887"/>
    <lineage>
        <taxon>Bacteria</taxon>
        <taxon>Bacillati</taxon>
        <taxon>Actinomycetota</taxon>
        <taxon>Actinomycetes</taxon>
        <taxon>Streptosporangiales</taxon>
        <taxon>Streptosporangiaceae</taxon>
        <taxon>Planobispora</taxon>
    </lineage>
</organism>
<protein>
    <submittedName>
        <fullName evidence="1">Uncharacterized protein</fullName>
    </submittedName>
</protein>
<keyword evidence="2" id="KW-1185">Reference proteome</keyword>
<dbReference type="EMBL" id="BOOH01000052">
    <property type="protein sequence ID" value="GIH79819.1"/>
    <property type="molecule type" value="Genomic_DNA"/>
</dbReference>
<evidence type="ECO:0000313" key="1">
    <source>
        <dbReference type="EMBL" id="GIH79819.1"/>
    </source>
</evidence>
<dbReference type="Proteomes" id="UP000616724">
    <property type="component" value="Unassembled WGS sequence"/>
</dbReference>